<dbReference type="AlphaFoldDB" id="A0AAV8A698"/>
<reference evidence="2" key="1">
    <citation type="submission" date="2022-08" db="EMBL/GenBank/DDBJ databases">
        <title>Novel sulphate-reducing endosymbionts in the free-living metamonad Anaeramoeba.</title>
        <authorList>
            <person name="Jerlstrom-Hultqvist J."/>
            <person name="Cepicka I."/>
            <person name="Gallot-Lavallee L."/>
            <person name="Salas-Leiva D."/>
            <person name="Curtis B.A."/>
            <person name="Zahonova K."/>
            <person name="Pipaliya S."/>
            <person name="Dacks J."/>
            <person name="Roger A.J."/>
        </authorList>
    </citation>
    <scope>NUCLEOTIDE SEQUENCE</scope>
    <source>
        <strain evidence="2">Busselton2</strain>
    </source>
</reference>
<name>A0AAV8A698_9EUKA</name>
<evidence type="ECO:0000313" key="2">
    <source>
        <dbReference type="EMBL" id="KAJ3447505.1"/>
    </source>
</evidence>
<dbReference type="Pfam" id="PF17653">
    <property type="entry name" value="DUF5522"/>
    <property type="match status" value="1"/>
</dbReference>
<comment type="caution">
    <text evidence="2">The sequence shown here is derived from an EMBL/GenBank/DDBJ whole genome shotgun (WGS) entry which is preliminary data.</text>
</comment>
<sequence>MNHFLILSLPLVAKLVDDVFVKPTIKDPNPNKQLTNEELENVKKHPLGVEGLTHLRHLQAQKKEEDGFVHPESGLLVFTRSRLKQNGECCGSGCKNCPYNNNDKDSFLVDLNKKKPLKF</sequence>
<dbReference type="Proteomes" id="UP001146793">
    <property type="component" value="Unassembled WGS sequence"/>
</dbReference>
<evidence type="ECO:0000256" key="1">
    <source>
        <dbReference type="SAM" id="SignalP"/>
    </source>
</evidence>
<feature type="chain" id="PRO_5043911114" evidence="1">
    <location>
        <begin position="19"/>
        <end position="119"/>
    </location>
</feature>
<keyword evidence="1" id="KW-0732">Signal</keyword>
<feature type="signal peptide" evidence="1">
    <location>
        <begin position="1"/>
        <end position="18"/>
    </location>
</feature>
<accession>A0AAV8A698</accession>
<dbReference type="InterPro" id="IPR040807">
    <property type="entry name" value="DUF5522"/>
</dbReference>
<organism evidence="2 3">
    <name type="scientific">Anaeramoeba flamelloides</name>
    <dbReference type="NCBI Taxonomy" id="1746091"/>
    <lineage>
        <taxon>Eukaryota</taxon>
        <taxon>Metamonada</taxon>
        <taxon>Anaeramoebidae</taxon>
        <taxon>Anaeramoeba</taxon>
    </lineage>
</organism>
<protein>
    <submittedName>
        <fullName evidence="2">Uncharacterized protein</fullName>
    </submittedName>
</protein>
<dbReference type="EMBL" id="JANTQA010000016">
    <property type="protein sequence ID" value="KAJ3447505.1"/>
    <property type="molecule type" value="Genomic_DNA"/>
</dbReference>
<gene>
    <name evidence="2" type="ORF">M0812_07740</name>
</gene>
<proteinExistence type="predicted"/>
<evidence type="ECO:0000313" key="3">
    <source>
        <dbReference type="Proteomes" id="UP001146793"/>
    </source>
</evidence>